<evidence type="ECO:0000313" key="2">
    <source>
        <dbReference type="EMBL" id="KAJ4005934.1"/>
    </source>
</evidence>
<protein>
    <submittedName>
        <fullName evidence="2">Uncharacterized protein</fullName>
    </submittedName>
</protein>
<evidence type="ECO:0000256" key="1">
    <source>
        <dbReference type="SAM" id="MobiDB-lite"/>
    </source>
</evidence>
<feature type="region of interest" description="Disordered" evidence="1">
    <location>
        <begin position="31"/>
        <end position="69"/>
    </location>
</feature>
<reference evidence="2" key="1">
    <citation type="submission" date="2022-10" db="EMBL/GenBank/DDBJ databases">
        <title>Fusarium specimens isolated from Avocado Roots.</title>
        <authorList>
            <person name="Stajich J."/>
            <person name="Roper C."/>
            <person name="Heimlech-Rivalta G."/>
        </authorList>
    </citation>
    <scope>NUCLEOTIDE SEQUENCE</scope>
    <source>
        <strain evidence="2">CF00143</strain>
    </source>
</reference>
<sequence length="87" mass="9908">YWGRISSRCRSRRRYHYSVWYDHGLSPGGGFSAVPPLPPPLPPPVPPPPLEPPPLEPPLEPPQEPPPRLAATVFRNTRRRTMVLNRK</sequence>
<organism evidence="2 3">
    <name type="scientific">Fusarium irregulare</name>
    <dbReference type="NCBI Taxonomy" id="2494466"/>
    <lineage>
        <taxon>Eukaryota</taxon>
        <taxon>Fungi</taxon>
        <taxon>Dikarya</taxon>
        <taxon>Ascomycota</taxon>
        <taxon>Pezizomycotina</taxon>
        <taxon>Sordariomycetes</taxon>
        <taxon>Hypocreomycetidae</taxon>
        <taxon>Hypocreales</taxon>
        <taxon>Nectriaceae</taxon>
        <taxon>Fusarium</taxon>
        <taxon>Fusarium incarnatum-equiseti species complex</taxon>
    </lineage>
</organism>
<dbReference type="Proteomes" id="UP001152130">
    <property type="component" value="Unassembled WGS sequence"/>
</dbReference>
<evidence type="ECO:0000313" key="3">
    <source>
        <dbReference type="Proteomes" id="UP001152130"/>
    </source>
</evidence>
<feature type="non-terminal residue" evidence="2">
    <location>
        <position position="1"/>
    </location>
</feature>
<name>A0A9W8U4T0_9HYPO</name>
<keyword evidence="3" id="KW-1185">Reference proteome</keyword>
<gene>
    <name evidence="2" type="ORF">NW766_010758</name>
</gene>
<comment type="caution">
    <text evidence="2">The sequence shown here is derived from an EMBL/GenBank/DDBJ whole genome shotgun (WGS) entry which is preliminary data.</text>
</comment>
<accession>A0A9W8U4T0</accession>
<proteinExistence type="predicted"/>
<dbReference type="AlphaFoldDB" id="A0A9W8U4T0"/>
<dbReference type="EMBL" id="JAPDHF010000020">
    <property type="protein sequence ID" value="KAJ4005934.1"/>
    <property type="molecule type" value="Genomic_DNA"/>
</dbReference>
<feature type="compositionally biased region" description="Pro residues" evidence="1">
    <location>
        <begin position="35"/>
        <end position="68"/>
    </location>
</feature>